<sequence length="323" mass="35484">MFRRLDFRASEASRAQKAAANNSGSGPTCTYDRILMSQSTRPGTGPHYHDSIHYANNIYISFTTTAPSPRGRPHRSPSTPITADIIITPLFMAFLYRVIICVKRSYCGSRRNPSLIASLLVRSLPQCYYIRSSCLAHVGPVRDCCGHVVDPPIVVRLESGTVYIDSNATVLVVYTGSLPVFVLYINVLWKRTSFMNAYGGLHQSVHTSTGISRYARTANNAVHDKIFTVCSGQLMPKHSRAATIVQHRAGRPDARAGRAGPGARGHTRVDVGLMGVPEVSVLVYSAPYKKVARAPVMRVSPLSALLSGLRNTRVRFSPRKRDE</sequence>
<organism evidence="2 3">
    <name type="scientific">Eumeta variegata</name>
    <name type="common">Bagworm moth</name>
    <name type="synonym">Eumeta japonica</name>
    <dbReference type="NCBI Taxonomy" id="151549"/>
    <lineage>
        <taxon>Eukaryota</taxon>
        <taxon>Metazoa</taxon>
        <taxon>Ecdysozoa</taxon>
        <taxon>Arthropoda</taxon>
        <taxon>Hexapoda</taxon>
        <taxon>Insecta</taxon>
        <taxon>Pterygota</taxon>
        <taxon>Neoptera</taxon>
        <taxon>Endopterygota</taxon>
        <taxon>Lepidoptera</taxon>
        <taxon>Glossata</taxon>
        <taxon>Ditrysia</taxon>
        <taxon>Tineoidea</taxon>
        <taxon>Psychidae</taxon>
        <taxon>Oiketicinae</taxon>
        <taxon>Eumeta</taxon>
    </lineage>
</organism>
<feature type="transmembrane region" description="Helical" evidence="1">
    <location>
        <begin position="168"/>
        <end position="189"/>
    </location>
</feature>
<keyword evidence="1" id="KW-0812">Transmembrane</keyword>
<dbReference type="AlphaFoldDB" id="A0A4C1YZ19"/>
<comment type="caution">
    <text evidence="2">The sequence shown here is derived from an EMBL/GenBank/DDBJ whole genome shotgun (WGS) entry which is preliminary data.</text>
</comment>
<accession>A0A4C1YZ19</accession>
<evidence type="ECO:0000313" key="2">
    <source>
        <dbReference type="EMBL" id="GBP81721.1"/>
    </source>
</evidence>
<evidence type="ECO:0000313" key="3">
    <source>
        <dbReference type="Proteomes" id="UP000299102"/>
    </source>
</evidence>
<keyword evidence="1" id="KW-1133">Transmembrane helix</keyword>
<feature type="transmembrane region" description="Helical" evidence="1">
    <location>
        <begin position="81"/>
        <end position="100"/>
    </location>
</feature>
<gene>
    <name evidence="2" type="ORF">EVAR_59660_1</name>
</gene>
<dbReference type="Proteomes" id="UP000299102">
    <property type="component" value="Unassembled WGS sequence"/>
</dbReference>
<protein>
    <submittedName>
        <fullName evidence="2">Uncharacterized protein</fullName>
    </submittedName>
</protein>
<name>A0A4C1YZ19_EUMVA</name>
<keyword evidence="1" id="KW-0472">Membrane</keyword>
<proteinExistence type="predicted"/>
<reference evidence="2 3" key="1">
    <citation type="journal article" date="2019" name="Commun. Biol.">
        <title>The bagworm genome reveals a unique fibroin gene that provides high tensile strength.</title>
        <authorList>
            <person name="Kono N."/>
            <person name="Nakamura H."/>
            <person name="Ohtoshi R."/>
            <person name="Tomita M."/>
            <person name="Numata K."/>
            <person name="Arakawa K."/>
        </authorList>
    </citation>
    <scope>NUCLEOTIDE SEQUENCE [LARGE SCALE GENOMIC DNA]</scope>
</reference>
<dbReference type="EMBL" id="BGZK01001527">
    <property type="protein sequence ID" value="GBP81721.1"/>
    <property type="molecule type" value="Genomic_DNA"/>
</dbReference>
<keyword evidence="3" id="KW-1185">Reference proteome</keyword>
<evidence type="ECO:0000256" key="1">
    <source>
        <dbReference type="SAM" id="Phobius"/>
    </source>
</evidence>